<dbReference type="InterPro" id="IPR007267">
    <property type="entry name" value="GtrA_DPMS_TM"/>
</dbReference>
<dbReference type="OrthoDB" id="5118622at2"/>
<evidence type="ECO:0000256" key="5">
    <source>
        <dbReference type="SAM" id="Phobius"/>
    </source>
</evidence>
<keyword evidence="4 5" id="KW-0472">Membrane</keyword>
<dbReference type="Pfam" id="PF04138">
    <property type="entry name" value="GtrA_DPMS_TM"/>
    <property type="match status" value="1"/>
</dbReference>
<feature type="transmembrane region" description="Helical" evidence="5">
    <location>
        <begin position="76"/>
        <end position="98"/>
    </location>
</feature>
<proteinExistence type="predicted"/>
<gene>
    <name evidence="7" type="ORF">E3T49_08400</name>
</gene>
<reference evidence="7 8" key="1">
    <citation type="submission" date="2019-03" db="EMBL/GenBank/DDBJ databases">
        <title>Genomics of glacier-inhabiting Cryobacterium strains.</title>
        <authorList>
            <person name="Liu Q."/>
            <person name="Xin Y.-H."/>
        </authorList>
    </citation>
    <scope>NUCLEOTIDE SEQUENCE [LARGE SCALE GENOMIC DNA]</scope>
    <source>
        <strain evidence="7 8">TMT1-51</strain>
    </source>
</reference>
<evidence type="ECO:0000256" key="2">
    <source>
        <dbReference type="ARBA" id="ARBA00022692"/>
    </source>
</evidence>
<keyword evidence="2 5" id="KW-0812">Transmembrane</keyword>
<dbReference type="GO" id="GO:0016020">
    <property type="term" value="C:membrane"/>
    <property type="evidence" value="ECO:0007669"/>
    <property type="project" value="UniProtKB-SubCell"/>
</dbReference>
<evidence type="ECO:0000256" key="1">
    <source>
        <dbReference type="ARBA" id="ARBA00004141"/>
    </source>
</evidence>
<evidence type="ECO:0000313" key="7">
    <source>
        <dbReference type="EMBL" id="TFD30220.1"/>
    </source>
</evidence>
<evidence type="ECO:0000256" key="3">
    <source>
        <dbReference type="ARBA" id="ARBA00022989"/>
    </source>
</evidence>
<sequence>MTPQKPERWGERASIRFLIAGGANTAVTAVIVVALSLFLPGWIAFTIAFAFGIGISVVMTGRWVFQSHLSPLRAALYAVAYVAIYSCGLGALQLLALWGAPPLANGATVFVTAPLSFLAGRLIFTNDNNRKQVA</sequence>
<comment type="caution">
    <text evidence="7">The sequence shown here is derived from an EMBL/GenBank/DDBJ whole genome shotgun (WGS) entry which is preliminary data.</text>
</comment>
<dbReference type="RefSeq" id="WP_134424488.1">
    <property type="nucleotide sequence ID" value="NZ_SOHA01000023.1"/>
</dbReference>
<name>A0A4Y8JV42_9MICO</name>
<feature type="domain" description="GtrA/DPMS transmembrane" evidence="6">
    <location>
        <begin position="16"/>
        <end position="123"/>
    </location>
</feature>
<dbReference type="EMBL" id="SOHA01000023">
    <property type="protein sequence ID" value="TFD30220.1"/>
    <property type="molecule type" value="Genomic_DNA"/>
</dbReference>
<keyword evidence="3 5" id="KW-1133">Transmembrane helix</keyword>
<feature type="transmembrane region" description="Helical" evidence="5">
    <location>
        <begin position="104"/>
        <end position="124"/>
    </location>
</feature>
<feature type="transmembrane region" description="Helical" evidence="5">
    <location>
        <begin position="42"/>
        <end position="64"/>
    </location>
</feature>
<keyword evidence="8" id="KW-1185">Reference proteome</keyword>
<comment type="subcellular location">
    <subcellularLocation>
        <location evidence="1">Membrane</location>
        <topology evidence="1">Multi-pass membrane protein</topology>
    </subcellularLocation>
</comment>
<accession>A0A4Y8JV42</accession>
<evidence type="ECO:0000313" key="8">
    <source>
        <dbReference type="Proteomes" id="UP000297472"/>
    </source>
</evidence>
<dbReference type="GO" id="GO:0000271">
    <property type="term" value="P:polysaccharide biosynthetic process"/>
    <property type="evidence" value="ECO:0007669"/>
    <property type="project" value="InterPro"/>
</dbReference>
<dbReference type="Proteomes" id="UP000297472">
    <property type="component" value="Unassembled WGS sequence"/>
</dbReference>
<organism evidence="7 8">
    <name type="scientific">Cryobacterium cryoconiti</name>
    <dbReference type="NCBI Taxonomy" id="1259239"/>
    <lineage>
        <taxon>Bacteria</taxon>
        <taxon>Bacillati</taxon>
        <taxon>Actinomycetota</taxon>
        <taxon>Actinomycetes</taxon>
        <taxon>Micrococcales</taxon>
        <taxon>Microbacteriaceae</taxon>
        <taxon>Cryobacterium</taxon>
    </lineage>
</organism>
<dbReference type="AlphaFoldDB" id="A0A4Y8JV42"/>
<protein>
    <recommendedName>
        <fullName evidence="6">GtrA/DPMS transmembrane domain-containing protein</fullName>
    </recommendedName>
</protein>
<evidence type="ECO:0000256" key="4">
    <source>
        <dbReference type="ARBA" id="ARBA00023136"/>
    </source>
</evidence>
<evidence type="ECO:0000259" key="6">
    <source>
        <dbReference type="Pfam" id="PF04138"/>
    </source>
</evidence>
<feature type="transmembrane region" description="Helical" evidence="5">
    <location>
        <begin position="15"/>
        <end position="36"/>
    </location>
</feature>